<dbReference type="NCBIfam" id="TIGR01614">
    <property type="entry name" value="PME_inhib"/>
    <property type="match status" value="1"/>
</dbReference>
<dbReference type="PANTHER" id="PTHR36710">
    <property type="entry name" value="PECTINESTERASE INHIBITOR-LIKE"/>
    <property type="match status" value="1"/>
</dbReference>
<dbReference type="PANTHER" id="PTHR36710:SF8">
    <property type="entry name" value="PECTINESTERASE INHIBITOR-LIKE"/>
    <property type="match status" value="1"/>
</dbReference>
<evidence type="ECO:0000256" key="2">
    <source>
        <dbReference type="ARBA" id="ARBA00023157"/>
    </source>
</evidence>
<dbReference type="Proteomes" id="UP001318860">
    <property type="component" value="Unassembled WGS sequence"/>
</dbReference>
<accession>A0ABR0WLE8</accession>
<comment type="caution">
    <text evidence="5">The sequence shown here is derived from an EMBL/GenBank/DDBJ whole genome shotgun (WGS) entry which is preliminary data.</text>
</comment>
<dbReference type="InterPro" id="IPR035513">
    <property type="entry name" value="Invertase/methylesterase_inhib"/>
</dbReference>
<evidence type="ECO:0000256" key="1">
    <source>
        <dbReference type="ARBA" id="ARBA00022729"/>
    </source>
</evidence>
<evidence type="ECO:0000313" key="5">
    <source>
        <dbReference type="EMBL" id="KAK6148386.1"/>
    </source>
</evidence>
<dbReference type="Pfam" id="PF04043">
    <property type="entry name" value="PMEI"/>
    <property type="match status" value="1"/>
</dbReference>
<sequence>MAREGGSPTAYMLEKGVSTKRGNGGGTHDQAFCMKVLGSDPRTKNAALRELVQITIDLGLYIATGTKVKIKSPVLSEKDPILRSHFVTCDEYYGNAISSLREAVSDLKRGEYKELGFEGGISNADANDCEDEFKRPPTYKSPLAVENRRLGLFGEIIVIIANLLNS</sequence>
<evidence type="ECO:0000256" key="3">
    <source>
        <dbReference type="ARBA" id="ARBA00038471"/>
    </source>
</evidence>
<dbReference type="Gene3D" id="1.20.140.40">
    <property type="entry name" value="Invertase/pectin methylesterase inhibitor family protein"/>
    <property type="match status" value="1"/>
</dbReference>
<reference evidence="5 6" key="1">
    <citation type="journal article" date="2021" name="Comput. Struct. Biotechnol. J.">
        <title>De novo genome assembly of the potent medicinal plant Rehmannia glutinosa using nanopore technology.</title>
        <authorList>
            <person name="Ma L."/>
            <person name="Dong C."/>
            <person name="Song C."/>
            <person name="Wang X."/>
            <person name="Zheng X."/>
            <person name="Niu Y."/>
            <person name="Chen S."/>
            <person name="Feng W."/>
        </authorList>
    </citation>
    <scope>NUCLEOTIDE SEQUENCE [LARGE SCALE GENOMIC DNA]</scope>
    <source>
        <strain evidence="5">DH-2019</strain>
    </source>
</reference>
<proteinExistence type="inferred from homology"/>
<protein>
    <recommendedName>
        <fullName evidence="4">Pectinesterase inhibitor domain-containing protein</fullName>
    </recommendedName>
</protein>
<dbReference type="SUPFAM" id="SSF101148">
    <property type="entry name" value="Plant invertase/pectin methylesterase inhibitor"/>
    <property type="match status" value="1"/>
</dbReference>
<keyword evidence="1" id="KW-0732">Signal</keyword>
<organism evidence="5 6">
    <name type="scientific">Rehmannia glutinosa</name>
    <name type="common">Chinese foxglove</name>
    <dbReference type="NCBI Taxonomy" id="99300"/>
    <lineage>
        <taxon>Eukaryota</taxon>
        <taxon>Viridiplantae</taxon>
        <taxon>Streptophyta</taxon>
        <taxon>Embryophyta</taxon>
        <taxon>Tracheophyta</taxon>
        <taxon>Spermatophyta</taxon>
        <taxon>Magnoliopsida</taxon>
        <taxon>eudicotyledons</taxon>
        <taxon>Gunneridae</taxon>
        <taxon>Pentapetalae</taxon>
        <taxon>asterids</taxon>
        <taxon>lamiids</taxon>
        <taxon>Lamiales</taxon>
        <taxon>Orobanchaceae</taxon>
        <taxon>Rehmannieae</taxon>
        <taxon>Rehmannia</taxon>
    </lineage>
</organism>
<evidence type="ECO:0000313" key="6">
    <source>
        <dbReference type="Proteomes" id="UP001318860"/>
    </source>
</evidence>
<dbReference type="InterPro" id="IPR034086">
    <property type="entry name" value="PMEI_plant"/>
</dbReference>
<feature type="domain" description="Pectinesterase inhibitor" evidence="4">
    <location>
        <begin position="17"/>
        <end position="160"/>
    </location>
</feature>
<evidence type="ECO:0000259" key="4">
    <source>
        <dbReference type="SMART" id="SM00856"/>
    </source>
</evidence>
<dbReference type="InterPro" id="IPR006501">
    <property type="entry name" value="Pectinesterase_inhib_dom"/>
</dbReference>
<dbReference type="InterPro" id="IPR052421">
    <property type="entry name" value="PCW_Enzyme_Inhibitor"/>
</dbReference>
<keyword evidence="2" id="KW-1015">Disulfide bond</keyword>
<comment type="similarity">
    <text evidence="3">Belongs to the PMEI family.</text>
</comment>
<dbReference type="CDD" id="cd15797">
    <property type="entry name" value="PMEI"/>
    <property type="match status" value="1"/>
</dbReference>
<gene>
    <name evidence="5" type="ORF">DH2020_019298</name>
</gene>
<dbReference type="SMART" id="SM00856">
    <property type="entry name" value="PMEI"/>
    <property type="match status" value="1"/>
</dbReference>
<name>A0ABR0WLE8_REHGL</name>
<keyword evidence="6" id="KW-1185">Reference proteome</keyword>
<dbReference type="EMBL" id="JABTTQ020000010">
    <property type="protein sequence ID" value="KAK6148386.1"/>
    <property type="molecule type" value="Genomic_DNA"/>
</dbReference>